<protein>
    <submittedName>
        <fullName evidence="4">Major fimbrial subunit protein type IV, Fimbrillin, C-terminal</fullName>
    </submittedName>
</protein>
<keyword evidence="2" id="KW-0732">Signal</keyword>
<dbReference type="AlphaFoldDB" id="A0A1T4LYC8"/>
<dbReference type="OrthoDB" id="1014669at2"/>
<dbReference type="STRING" id="29524.SAMN02745171_00581"/>
<dbReference type="InterPro" id="IPR047786">
    <property type="entry name" value="Mfa1_fim"/>
</dbReference>
<dbReference type="InterPro" id="IPR029140">
    <property type="entry name" value="Mfa1_C"/>
</dbReference>
<evidence type="ECO:0000313" key="5">
    <source>
        <dbReference type="Proteomes" id="UP000190121"/>
    </source>
</evidence>
<evidence type="ECO:0000256" key="2">
    <source>
        <dbReference type="SAM" id="SignalP"/>
    </source>
</evidence>
<dbReference type="EMBL" id="FUXE01000004">
    <property type="protein sequence ID" value="SJZ59636.1"/>
    <property type="molecule type" value="Genomic_DNA"/>
</dbReference>
<feature type="region of interest" description="Disordered" evidence="1">
    <location>
        <begin position="475"/>
        <end position="527"/>
    </location>
</feature>
<dbReference type="RefSeq" id="WP_078736539.1">
    <property type="nucleotide sequence ID" value="NZ_FUXE01000004.1"/>
</dbReference>
<evidence type="ECO:0000259" key="3">
    <source>
        <dbReference type="Pfam" id="PF15495"/>
    </source>
</evidence>
<dbReference type="Pfam" id="PF15495">
    <property type="entry name" value="Fimbrillin_C"/>
    <property type="match status" value="1"/>
</dbReference>
<dbReference type="Proteomes" id="UP000190121">
    <property type="component" value="Unassembled WGS sequence"/>
</dbReference>
<evidence type="ECO:0000256" key="1">
    <source>
        <dbReference type="SAM" id="MobiDB-lite"/>
    </source>
</evidence>
<gene>
    <name evidence="4" type="ORF">SAMN02745171_00581</name>
</gene>
<reference evidence="5" key="1">
    <citation type="submission" date="2017-02" db="EMBL/GenBank/DDBJ databases">
        <authorList>
            <person name="Varghese N."/>
            <person name="Submissions S."/>
        </authorList>
    </citation>
    <scope>NUCLEOTIDE SEQUENCE [LARGE SCALE GENOMIC DNA]</scope>
    <source>
        <strain evidence="5">ATCC 51356</strain>
    </source>
</reference>
<organism evidence="4 5">
    <name type="scientific">Porphyromonas circumdentaria</name>
    <dbReference type="NCBI Taxonomy" id="29524"/>
    <lineage>
        <taxon>Bacteria</taxon>
        <taxon>Pseudomonadati</taxon>
        <taxon>Bacteroidota</taxon>
        <taxon>Bacteroidia</taxon>
        <taxon>Bacteroidales</taxon>
        <taxon>Porphyromonadaceae</taxon>
        <taxon>Porphyromonas</taxon>
    </lineage>
</organism>
<feature type="domain" description="Minor fimbrium subunit Mfa1 C-terminal" evidence="3">
    <location>
        <begin position="421"/>
        <end position="546"/>
    </location>
</feature>
<dbReference type="PROSITE" id="PS51257">
    <property type="entry name" value="PROKAR_LIPOPROTEIN"/>
    <property type="match status" value="1"/>
</dbReference>
<dbReference type="GO" id="GO:0009418">
    <property type="term" value="C:pilus shaft"/>
    <property type="evidence" value="ECO:0007669"/>
    <property type="project" value="InterPro"/>
</dbReference>
<accession>A0A1T4LYC8</accession>
<feature type="signal peptide" evidence="2">
    <location>
        <begin position="1"/>
        <end position="20"/>
    </location>
</feature>
<dbReference type="NCBIfam" id="NF038041">
    <property type="entry name" value="fim_Mfa1_fam"/>
    <property type="match status" value="1"/>
</dbReference>
<feature type="chain" id="PRO_5012617197" evidence="2">
    <location>
        <begin position="21"/>
        <end position="551"/>
    </location>
</feature>
<keyword evidence="5" id="KW-1185">Reference proteome</keyword>
<proteinExistence type="predicted"/>
<name>A0A1T4LYC8_9PORP</name>
<sequence>MRIKSILVAGLALFAGALTSCNKGSDEINKVEEGNTYASVTLSFGENDFRADDEVNDFNPKGEWEGNDAIKTVDVYLVDAAKVSSGQYTLTDFNVEAVAGQETKLMPKKAIKTTAGMKSVYVLVNAPNDMRQTLAVTTKADFEAAWKTVYEAHKANGYQADYKTTAPEAMKKLFSQDTDKKDVIMMSNSENYTINVEANVTYDEAMNAVAPKNRAIVPVKRAAARVVVTTSELEYNITNTSTGEVIGKITDLKYAVAQGEKKLYIQQLIENGIIKTPAYEVITGPFDNHATYGQMNDNYDYSDLFIKDRAVSQATYGDLDPKKIGAIERPAFLLEANHKRNTDAGKTPATYDGGFRRANTPYVLIRTKFVPNEKAFADGNTPAEMVNGTFYLGTITGKLYSKAANVADPSKGGLKGQKYRKYVEGKVLYYAYVNPDIIERPKTLNAPAFRNNVYHVHIRAIKALGFNWNPLYPEDPDNTTPGTSDVYDPKNPVNPDPRPEKEDPSDPSDPGEDPVPPVKPDDPLGDKDIYMSVSVKVLKWNVHSYEVDLGL</sequence>
<evidence type="ECO:0000313" key="4">
    <source>
        <dbReference type="EMBL" id="SJZ59636.1"/>
    </source>
</evidence>